<reference evidence="4 5" key="1">
    <citation type="journal article" date="2015" name="Nature">
        <title>rRNA introns, odd ribosomes, and small enigmatic genomes across a large radiation of phyla.</title>
        <authorList>
            <person name="Brown C.T."/>
            <person name="Hug L.A."/>
            <person name="Thomas B.C."/>
            <person name="Sharon I."/>
            <person name="Castelle C.J."/>
            <person name="Singh A."/>
            <person name="Wilkins M.J."/>
            <person name="Williams K.H."/>
            <person name="Banfield J.F."/>
        </authorList>
    </citation>
    <scope>NUCLEOTIDE SEQUENCE [LARGE SCALE GENOMIC DNA]</scope>
</reference>
<dbReference type="CDD" id="cd04699">
    <property type="entry name" value="NUDIX_MutT_Nudt1"/>
    <property type="match status" value="1"/>
</dbReference>
<dbReference type="PROSITE" id="PS51462">
    <property type="entry name" value="NUDIX"/>
    <property type="match status" value="1"/>
</dbReference>
<evidence type="ECO:0000259" key="3">
    <source>
        <dbReference type="PROSITE" id="PS51462"/>
    </source>
</evidence>
<dbReference type="SUPFAM" id="SSF55811">
    <property type="entry name" value="Nudix"/>
    <property type="match status" value="1"/>
</dbReference>
<evidence type="ECO:0000313" key="4">
    <source>
        <dbReference type="EMBL" id="KKU25078.1"/>
    </source>
</evidence>
<organism evidence="4 5">
    <name type="scientific">Candidatus Woesebacteria bacterium GW2011_GWF1_46_13</name>
    <dbReference type="NCBI Taxonomy" id="1618602"/>
    <lineage>
        <taxon>Bacteria</taxon>
        <taxon>Candidatus Woeseibacteriota</taxon>
    </lineage>
</organism>
<name>A0A0G1R4Q6_9BACT</name>
<dbReference type="GO" id="GO:0016787">
    <property type="term" value="F:hydrolase activity"/>
    <property type="evidence" value="ECO:0007669"/>
    <property type="project" value="UniProtKB-KW"/>
</dbReference>
<dbReference type="AlphaFoldDB" id="A0A0G1R4Q6"/>
<dbReference type="Pfam" id="PF00293">
    <property type="entry name" value="NUDIX"/>
    <property type="match status" value="1"/>
</dbReference>
<dbReference type="Proteomes" id="UP000034643">
    <property type="component" value="Unassembled WGS sequence"/>
</dbReference>
<dbReference type="InterPro" id="IPR020476">
    <property type="entry name" value="Nudix_hydrolase"/>
</dbReference>
<proteinExistence type="inferred from homology"/>
<dbReference type="PANTHER" id="PTHR43736:SF1">
    <property type="entry name" value="DIHYDRONEOPTERIN TRIPHOSPHATE DIPHOSPHATASE"/>
    <property type="match status" value="1"/>
</dbReference>
<dbReference type="PRINTS" id="PR00502">
    <property type="entry name" value="NUDIXFAMILY"/>
</dbReference>
<comment type="similarity">
    <text evidence="2">Belongs to the Nudix hydrolase family.</text>
</comment>
<dbReference type="PANTHER" id="PTHR43736">
    <property type="entry name" value="ADP-RIBOSE PYROPHOSPHATASE"/>
    <property type="match status" value="1"/>
</dbReference>
<accession>A0A0G1R4Q6</accession>
<dbReference type="EMBL" id="LCLV01000003">
    <property type="protein sequence ID" value="KKU25078.1"/>
    <property type="molecule type" value="Genomic_DNA"/>
</dbReference>
<feature type="domain" description="Nudix hydrolase" evidence="3">
    <location>
        <begin position="9"/>
        <end position="143"/>
    </location>
</feature>
<gene>
    <name evidence="4" type="ORF">UX34_C0003G0003</name>
</gene>
<dbReference type="Gene3D" id="3.90.79.10">
    <property type="entry name" value="Nucleoside Triphosphate Pyrophosphohydrolase"/>
    <property type="match status" value="1"/>
</dbReference>
<keyword evidence="1 2" id="KW-0378">Hydrolase</keyword>
<dbReference type="InterPro" id="IPR015797">
    <property type="entry name" value="NUDIX_hydrolase-like_dom_sf"/>
</dbReference>
<dbReference type="InterPro" id="IPR020084">
    <property type="entry name" value="NUDIX_hydrolase_CS"/>
</dbReference>
<evidence type="ECO:0000256" key="1">
    <source>
        <dbReference type="ARBA" id="ARBA00022801"/>
    </source>
</evidence>
<protein>
    <submittedName>
        <fullName evidence="4">NUDIX hydrolase</fullName>
    </submittedName>
</protein>
<dbReference type="PROSITE" id="PS00893">
    <property type="entry name" value="NUDIX_BOX"/>
    <property type="match status" value="1"/>
</dbReference>
<dbReference type="InterPro" id="IPR000086">
    <property type="entry name" value="NUDIX_hydrolase_dom"/>
</dbReference>
<comment type="caution">
    <text evidence="4">The sequence shown here is derived from an EMBL/GenBank/DDBJ whole genome shotgun (WGS) entry which is preliminary data.</text>
</comment>
<evidence type="ECO:0000313" key="5">
    <source>
        <dbReference type="Proteomes" id="UP000034643"/>
    </source>
</evidence>
<sequence>MDFYDLPKGKALLVSQKALIKKQSRLLVLKNTTDNPQWELPGGLLEMGEDMESGLKREVKEETGIEISVEKLVATWDYWLESFRFKDNKVLDVRVIGLAYFCSKTGGKIKLSHEHSQYKWTTKRELLNLNLALNSKIAIKAYINNKF</sequence>
<evidence type="ECO:0000256" key="2">
    <source>
        <dbReference type="RuleBase" id="RU003476"/>
    </source>
</evidence>